<proteinExistence type="predicted"/>
<accession>A0AAU9LH87</accession>
<keyword evidence="3" id="KW-1185">Reference proteome</keyword>
<organism evidence="2 3">
    <name type="scientific">Lactuca virosa</name>
    <dbReference type="NCBI Taxonomy" id="75947"/>
    <lineage>
        <taxon>Eukaryota</taxon>
        <taxon>Viridiplantae</taxon>
        <taxon>Streptophyta</taxon>
        <taxon>Embryophyta</taxon>
        <taxon>Tracheophyta</taxon>
        <taxon>Spermatophyta</taxon>
        <taxon>Magnoliopsida</taxon>
        <taxon>eudicotyledons</taxon>
        <taxon>Gunneridae</taxon>
        <taxon>Pentapetalae</taxon>
        <taxon>asterids</taxon>
        <taxon>campanulids</taxon>
        <taxon>Asterales</taxon>
        <taxon>Asteraceae</taxon>
        <taxon>Cichorioideae</taxon>
        <taxon>Cichorieae</taxon>
        <taxon>Lactucinae</taxon>
        <taxon>Lactuca</taxon>
    </lineage>
</organism>
<dbReference type="AlphaFoldDB" id="A0AAU9LH87"/>
<name>A0AAU9LH87_9ASTR</name>
<gene>
    <name evidence="2" type="ORF">LVIROSA_LOCUS793</name>
</gene>
<sequence length="553" mass="61486">MVIGRRQKWPTVKKKEKEVGLIDGGDLLWALVDGTLHYGDGGKKKLVLKVGARLDNRSERTYTHRGLEMGSSDDDYDDPFAGIYEAFSGLNEMDFELHGIYMDHEPRQEFVSRLDKCKDHFLNILLCDANIKNASMTDEVKDRVDHGNDLQNDEEAEEEVMNNYIIHDPNVRFSFMNDECGKWKGNICPYGIKKLNLFGKNFRLWLVVHSVGNVFEVRRACASYKVDLDGRECYSTNISPVNGSNMWPPTGYNKHLPPVGRKMPGRPRTKRRRHTSEKESCKNEKNIPIPMPPKKIGRPRKCDVAGSNPHVSGSNQHASQPPVTSTIPTLPSQQDSLHALSSNTSKKIRKLGLRGPSFRVGDIASVGSQSSEDKVNNQVPIVNDIPNEVAQAPAVNDIPLVNEVIEEAETEVSVKVPKPVVNQVHLVNNQVPDVNDIPNNVAQVPAVNDVPLVNEVIEEEDDIMVLEEEEAVDVPVKVAQDLKQSLDEVRDAINQILCYGNTSDASDVPLVNKGGVEPEFTKGHASDVLPDKIKISVEEIADLLEAGYSMAEI</sequence>
<dbReference type="Proteomes" id="UP001157418">
    <property type="component" value="Unassembled WGS sequence"/>
</dbReference>
<evidence type="ECO:0000256" key="1">
    <source>
        <dbReference type="SAM" id="MobiDB-lite"/>
    </source>
</evidence>
<feature type="compositionally biased region" description="Polar residues" evidence="1">
    <location>
        <begin position="309"/>
        <end position="336"/>
    </location>
</feature>
<feature type="region of interest" description="Disordered" evidence="1">
    <location>
        <begin position="249"/>
        <end position="336"/>
    </location>
</feature>
<evidence type="ECO:0000313" key="3">
    <source>
        <dbReference type="Proteomes" id="UP001157418"/>
    </source>
</evidence>
<protein>
    <submittedName>
        <fullName evidence="2">Uncharacterized protein</fullName>
    </submittedName>
</protein>
<reference evidence="2 3" key="1">
    <citation type="submission" date="2022-01" db="EMBL/GenBank/DDBJ databases">
        <authorList>
            <person name="Xiong W."/>
            <person name="Schranz E."/>
        </authorList>
    </citation>
    <scope>NUCLEOTIDE SEQUENCE [LARGE SCALE GENOMIC DNA]</scope>
</reference>
<comment type="caution">
    <text evidence="2">The sequence shown here is derived from an EMBL/GenBank/DDBJ whole genome shotgun (WGS) entry which is preliminary data.</text>
</comment>
<evidence type="ECO:0000313" key="2">
    <source>
        <dbReference type="EMBL" id="CAH1412801.1"/>
    </source>
</evidence>
<dbReference type="EMBL" id="CAKMRJ010000001">
    <property type="protein sequence ID" value="CAH1412801.1"/>
    <property type="molecule type" value="Genomic_DNA"/>
</dbReference>
<feature type="compositionally biased region" description="Basic and acidic residues" evidence="1">
    <location>
        <begin position="276"/>
        <end position="285"/>
    </location>
</feature>
<feature type="compositionally biased region" description="Basic residues" evidence="1">
    <location>
        <begin position="263"/>
        <end position="275"/>
    </location>
</feature>